<evidence type="ECO:0000313" key="2">
    <source>
        <dbReference type="EMBL" id="MBA0669793.1"/>
    </source>
</evidence>
<name>A0A7J8W4H4_9ROSI</name>
<evidence type="ECO:0000313" key="3">
    <source>
        <dbReference type="Proteomes" id="UP000593573"/>
    </source>
</evidence>
<gene>
    <name evidence="2" type="ORF">Goklo_025011</name>
</gene>
<sequence>MAGWNAWPGSSQFSITPSELSIYRSPSHEGSHEGSSGSSSFYQFPSPYEFQTPSPLVMQIPPQS</sequence>
<dbReference type="Proteomes" id="UP000593573">
    <property type="component" value="Unassembled WGS sequence"/>
</dbReference>
<feature type="compositionally biased region" description="Low complexity" evidence="1">
    <location>
        <begin position="33"/>
        <end position="47"/>
    </location>
</feature>
<proteinExistence type="predicted"/>
<reference evidence="2 3" key="1">
    <citation type="journal article" date="2019" name="Genome Biol. Evol.">
        <title>Insights into the evolution of the New World diploid cottons (Gossypium, subgenus Houzingenia) based on genome sequencing.</title>
        <authorList>
            <person name="Grover C.E."/>
            <person name="Arick M.A. 2nd"/>
            <person name="Thrash A."/>
            <person name="Conover J.L."/>
            <person name="Sanders W.S."/>
            <person name="Peterson D.G."/>
            <person name="Frelichowski J.E."/>
            <person name="Scheffler J.A."/>
            <person name="Scheffler B.E."/>
            <person name="Wendel J.F."/>
        </authorList>
    </citation>
    <scope>NUCLEOTIDE SEQUENCE [LARGE SCALE GENOMIC DNA]</scope>
    <source>
        <strain evidence="2">57</strain>
        <tissue evidence="2">Leaf</tissue>
    </source>
</reference>
<accession>A0A7J8W4H4</accession>
<keyword evidence="3" id="KW-1185">Reference proteome</keyword>
<feature type="region of interest" description="Disordered" evidence="1">
    <location>
        <begin position="22"/>
        <end position="47"/>
    </location>
</feature>
<evidence type="ECO:0000256" key="1">
    <source>
        <dbReference type="SAM" id="MobiDB-lite"/>
    </source>
</evidence>
<dbReference type="EMBL" id="JABFAB010227590">
    <property type="protein sequence ID" value="MBA0669793.1"/>
    <property type="molecule type" value="Genomic_DNA"/>
</dbReference>
<protein>
    <submittedName>
        <fullName evidence="2">Uncharacterized protein</fullName>
    </submittedName>
</protein>
<organism evidence="2 3">
    <name type="scientific">Gossypium klotzschianum</name>
    <dbReference type="NCBI Taxonomy" id="34286"/>
    <lineage>
        <taxon>Eukaryota</taxon>
        <taxon>Viridiplantae</taxon>
        <taxon>Streptophyta</taxon>
        <taxon>Embryophyta</taxon>
        <taxon>Tracheophyta</taxon>
        <taxon>Spermatophyta</taxon>
        <taxon>Magnoliopsida</taxon>
        <taxon>eudicotyledons</taxon>
        <taxon>Gunneridae</taxon>
        <taxon>Pentapetalae</taxon>
        <taxon>rosids</taxon>
        <taxon>malvids</taxon>
        <taxon>Malvales</taxon>
        <taxon>Malvaceae</taxon>
        <taxon>Malvoideae</taxon>
        <taxon>Gossypium</taxon>
    </lineage>
</organism>
<dbReference type="AlphaFoldDB" id="A0A7J8W4H4"/>
<comment type="caution">
    <text evidence="2">The sequence shown here is derived from an EMBL/GenBank/DDBJ whole genome shotgun (WGS) entry which is preliminary data.</text>
</comment>
<feature type="non-terminal residue" evidence="2">
    <location>
        <position position="64"/>
    </location>
</feature>